<dbReference type="Pfam" id="PF17892">
    <property type="entry name" value="Cadherin_5"/>
    <property type="match status" value="1"/>
</dbReference>
<dbReference type="EMBL" id="JAVDTI010000002">
    <property type="protein sequence ID" value="MDR6804661.1"/>
    <property type="molecule type" value="Genomic_DNA"/>
</dbReference>
<protein>
    <recommendedName>
        <fullName evidence="5">Secretion system C-terminal sorting domain-containing protein</fullName>
    </recommendedName>
</protein>
<dbReference type="RefSeq" id="WP_309981937.1">
    <property type="nucleotide sequence ID" value="NZ_JAVDTI010000002.1"/>
</dbReference>
<dbReference type="Proteomes" id="UP001264980">
    <property type="component" value="Unassembled WGS sequence"/>
</dbReference>
<organism evidence="3 4">
    <name type="scientific">Dyadobacter fermentans</name>
    <dbReference type="NCBI Taxonomy" id="94254"/>
    <lineage>
        <taxon>Bacteria</taxon>
        <taxon>Pseudomonadati</taxon>
        <taxon>Bacteroidota</taxon>
        <taxon>Cytophagia</taxon>
        <taxon>Cytophagales</taxon>
        <taxon>Spirosomataceae</taxon>
        <taxon>Dyadobacter</taxon>
    </lineage>
</organism>
<dbReference type="Gene3D" id="2.60.40.2810">
    <property type="match status" value="1"/>
</dbReference>
<evidence type="ECO:0008006" key="5">
    <source>
        <dbReference type="Google" id="ProtNLM"/>
    </source>
</evidence>
<dbReference type="Pfam" id="PF18962">
    <property type="entry name" value="Por_Secre_tail"/>
    <property type="match status" value="1"/>
</dbReference>
<feature type="domain" description="Cadherin-like" evidence="1">
    <location>
        <begin position="1099"/>
        <end position="1164"/>
    </location>
</feature>
<comment type="caution">
    <text evidence="3">The sequence shown here is derived from an EMBL/GenBank/DDBJ whole genome shotgun (WGS) entry which is preliminary data.</text>
</comment>
<reference evidence="3 4" key="1">
    <citation type="submission" date="2023-07" db="EMBL/GenBank/DDBJ databases">
        <title>Sorghum-associated microbial communities from plants grown in Nebraska, USA.</title>
        <authorList>
            <person name="Schachtman D."/>
        </authorList>
    </citation>
    <scope>NUCLEOTIDE SEQUENCE [LARGE SCALE GENOMIC DNA]</scope>
    <source>
        <strain evidence="3 4">BE57</strain>
    </source>
</reference>
<keyword evidence="4" id="KW-1185">Reference proteome</keyword>
<proteinExistence type="predicted"/>
<sequence length="1348" mass="139860">MSIVPNESCGIGCTTVWTGRYGISLSAVNNAPNAISASTADFASFVAVLTAAGGLRLTVQSDNGYYPAGYFAGFQIQNSGLAGASLLGSLTIRTYLGTTLQEEYTGPGGLLTANIVSTDGRTTVGFLTTKNFDRIQIDQASSLSVNLGTTQIYNAVATKFCAESTPRPCNLVEQWNNPAFPVYVNTDRTGISTNVACVNCAVRNTTNLVNSDATDYAEIDLVASVASTGSVSIKNTKTVYPAGTFAGFEIEDQRTLGVAFAAGHTVTTYLNGVQQETVSDGGALGSAGLFTSSGHAITGFKTKLAFDEIQFSVSMLGAVQVAPIRVYGAVTERFCEGPALACNTNTKLVKPDYPVFVDTRNTGIDATACVQCNIVASGNAIDADPDNYTELVVPANIGTTATYAVTDGAKIYPANTFAGFDIDNPNLIGANALSGITISTTDQYGAVIESFSGNTGLISAKSSVLNGTGRQTLGFLATLPFSGVKITVSSVINANIGTTRIYNAVFKSFCANELACNTLTAVSNPTHPVYVNGVRTSIDAVGCAACQLNNSENIVNGSVVVPATLVMGASVGSKATVSVANAIETYPAESFAGFDIESGALLSASALGSMTIHLYNNGVLVQSGTGNSLMAGVSSSLVTGGANRQIVGIISTVPFDEAQLEITNLAGADLGNILIYRAYMQRSCAITVGCDFNVTLNDQAHGAVIDAEETGTKGIACTGCEVQAPWNAVSASTLDFARIHNLASGLEVNSLAVAVPATSFPAGTFAGFTIKKNPFLLSGGLFTGITITTYLNGVQQESKNDAALFDLSVLNQWFGTPSDFYNPGFYTTVPFDEIKISIGSLVQAVDQYVDVYGAIVDTRMAIGLSCNQTNPDVNVALAGVAIGGNVSTNDVILPGTTYGSATTAPGISNPGGELPVVAADGSYTFSSATPGVYRFLVPVCPPSVTTNCPVELLVITVNGTGTNNPPIVNLDIAATKLNTVVTINSLANDAAGNKDVQLVPASVVLTDLNGGNPGNTRLGGTAVVNPATGAVTYTPPTGIVGKDTILYTVSDNRPVPLSASAYQIVHVSLAGTTNTTQAGDDYALLSSASGINATAANGVKANDTDPEGDTQTVTAQTTSVTGKGTLTLQPDGSYTFVPEATFKGSVAFPYTTTDSQGAASNATLYISGDEAALPVTLVEFKAAREGSQALLSWTTTWETNSDYFEVQHSKDAKNWRAVGKVESFGESAIRRDYTFVHAAMASGENYYHLKMVDKDQTFAYSGIRNVESGIGGLTTYPNPVSDKIFLSDLAGRKIARVTITNSSGTVVYSADGFPTTGLRVAKWVSGLYVIEVTEENGLTHHLKTVIQK</sequence>
<dbReference type="Gene3D" id="2.60.40.3440">
    <property type="match status" value="1"/>
</dbReference>
<evidence type="ECO:0000259" key="1">
    <source>
        <dbReference type="Pfam" id="PF17892"/>
    </source>
</evidence>
<gene>
    <name evidence="3" type="ORF">J2W84_001707</name>
</gene>
<dbReference type="InterPro" id="IPR026444">
    <property type="entry name" value="Secre_tail"/>
</dbReference>
<name>A0ABU1QU22_9BACT</name>
<dbReference type="InterPro" id="IPR041690">
    <property type="entry name" value="Cadherin_5"/>
</dbReference>
<evidence type="ECO:0000259" key="2">
    <source>
        <dbReference type="Pfam" id="PF18962"/>
    </source>
</evidence>
<dbReference type="NCBIfam" id="TIGR04183">
    <property type="entry name" value="Por_Secre_tail"/>
    <property type="match status" value="1"/>
</dbReference>
<feature type="domain" description="Secretion system C-terminal sorting" evidence="2">
    <location>
        <begin position="1276"/>
        <end position="1345"/>
    </location>
</feature>
<accession>A0ABU1QU22</accession>
<evidence type="ECO:0000313" key="4">
    <source>
        <dbReference type="Proteomes" id="UP001264980"/>
    </source>
</evidence>
<dbReference type="Pfam" id="PF17963">
    <property type="entry name" value="Big_9"/>
    <property type="match status" value="1"/>
</dbReference>
<evidence type="ECO:0000313" key="3">
    <source>
        <dbReference type="EMBL" id="MDR6804661.1"/>
    </source>
</evidence>